<feature type="domain" description="Ig-like" evidence="8">
    <location>
        <begin position="259"/>
        <end position="381"/>
    </location>
</feature>
<gene>
    <name evidence="9" type="ORF">CUNI_LOCUS22370</name>
</gene>
<evidence type="ECO:0000256" key="1">
    <source>
        <dbReference type="ARBA" id="ARBA00022614"/>
    </source>
</evidence>
<comment type="caution">
    <text evidence="9">The sequence shown here is derived from an EMBL/GenBank/DDBJ whole genome shotgun (WGS) entry which is preliminary data.</text>
</comment>
<evidence type="ECO:0000256" key="4">
    <source>
        <dbReference type="ARBA" id="ARBA00023157"/>
    </source>
</evidence>
<proteinExistence type="predicted"/>
<dbReference type="InterPro" id="IPR013783">
    <property type="entry name" value="Ig-like_fold"/>
</dbReference>
<feature type="region of interest" description="Disordered" evidence="5">
    <location>
        <begin position="459"/>
        <end position="506"/>
    </location>
</feature>
<reference evidence="9" key="1">
    <citation type="submission" date="2021-04" db="EMBL/GenBank/DDBJ databases">
        <authorList>
            <consortium name="Molecular Ecology Group"/>
        </authorList>
    </citation>
    <scope>NUCLEOTIDE SEQUENCE</scope>
</reference>
<evidence type="ECO:0000256" key="5">
    <source>
        <dbReference type="SAM" id="MobiDB-lite"/>
    </source>
</evidence>
<feature type="compositionally biased region" description="Polar residues" evidence="5">
    <location>
        <begin position="459"/>
        <end position="475"/>
    </location>
</feature>
<keyword evidence="4" id="KW-1015">Disulfide bond</keyword>
<dbReference type="Pfam" id="PF13927">
    <property type="entry name" value="Ig_3"/>
    <property type="match status" value="1"/>
</dbReference>
<dbReference type="SUPFAM" id="SSF52058">
    <property type="entry name" value="L domain-like"/>
    <property type="match status" value="1"/>
</dbReference>
<evidence type="ECO:0000256" key="3">
    <source>
        <dbReference type="ARBA" id="ARBA00022737"/>
    </source>
</evidence>
<dbReference type="Gene3D" id="3.80.10.10">
    <property type="entry name" value="Ribonuclease Inhibitor"/>
    <property type="match status" value="2"/>
</dbReference>
<keyword evidence="10" id="KW-1185">Reference proteome</keyword>
<dbReference type="InterPro" id="IPR000483">
    <property type="entry name" value="Cys-rich_flank_reg_C"/>
</dbReference>
<keyword evidence="2 7" id="KW-0732">Signal</keyword>
<dbReference type="EMBL" id="CAJHNH020008574">
    <property type="protein sequence ID" value="CAG5136812.1"/>
    <property type="molecule type" value="Genomic_DNA"/>
</dbReference>
<dbReference type="Proteomes" id="UP000678393">
    <property type="component" value="Unassembled WGS sequence"/>
</dbReference>
<dbReference type="SMART" id="SM00082">
    <property type="entry name" value="LRRCT"/>
    <property type="match status" value="1"/>
</dbReference>
<feature type="compositionally biased region" description="Basic and acidic residues" evidence="5">
    <location>
        <begin position="477"/>
        <end position="490"/>
    </location>
</feature>
<dbReference type="SMART" id="SM00408">
    <property type="entry name" value="IGc2"/>
    <property type="match status" value="1"/>
</dbReference>
<dbReference type="SUPFAM" id="SSF48726">
    <property type="entry name" value="Immunoglobulin"/>
    <property type="match status" value="1"/>
</dbReference>
<dbReference type="InterPro" id="IPR036179">
    <property type="entry name" value="Ig-like_dom_sf"/>
</dbReference>
<organism evidence="9 10">
    <name type="scientific">Candidula unifasciata</name>
    <dbReference type="NCBI Taxonomy" id="100452"/>
    <lineage>
        <taxon>Eukaryota</taxon>
        <taxon>Metazoa</taxon>
        <taxon>Spiralia</taxon>
        <taxon>Lophotrochozoa</taxon>
        <taxon>Mollusca</taxon>
        <taxon>Gastropoda</taxon>
        <taxon>Heterobranchia</taxon>
        <taxon>Euthyneura</taxon>
        <taxon>Panpulmonata</taxon>
        <taxon>Eupulmonata</taxon>
        <taxon>Stylommatophora</taxon>
        <taxon>Helicina</taxon>
        <taxon>Helicoidea</taxon>
        <taxon>Geomitridae</taxon>
        <taxon>Candidula</taxon>
    </lineage>
</organism>
<name>A0A8S4AAN8_9EUPU</name>
<evidence type="ECO:0000256" key="7">
    <source>
        <dbReference type="SAM" id="SignalP"/>
    </source>
</evidence>
<evidence type="ECO:0000259" key="8">
    <source>
        <dbReference type="PROSITE" id="PS50835"/>
    </source>
</evidence>
<dbReference type="PANTHER" id="PTHR24366:SF96">
    <property type="entry name" value="LEUCINE RICH REPEAT CONTAINING 53"/>
    <property type="match status" value="1"/>
</dbReference>
<dbReference type="OrthoDB" id="6287768at2759"/>
<accession>A0A8S4AAN8</accession>
<feature type="compositionally biased region" description="Low complexity" evidence="5">
    <location>
        <begin position="491"/>
        <end position="500"/>
    </location>
</feature>
<evidence type="ECO:0000313" key="9">
    <source>
        <dbReference type="EMBL" id="CAG5136812.1"/>
    </source>
</evidence>
<keyword evidence="3" id="KW-0677">Repeat</keyword>
<keyword evidence="6" id="KW-0812">Transmembrane</keyword>
<dbReference type="PROSITE" id="PS50835">
    <property type="entry name" value="IG_LIKE"/>
    <property type="match status" value="1"/>
</dbReference>
<protein>
    <recommendedName>
        <fullName evidence="8">Ig-like domain-containing protein</fullName>
    </recommendedName>
</protein>
<evidence type="ECO:0000313" key="10">
    <source>
        <dbReference type="Proteomes" id="UP000678393"/>
    </source>
</evidence>
<feature type="region of interest" description="Disordered" evidence="5">
    <location>
        <begin position="740"/>
        <end position="770"/>
    </location>
</feature>
<dbReference type="InterPro" id="IPR003591">
    <property type="entry name" value="Leu-rich_rpt_typical-subtyp"/>
</dbReference>
<dbReference type="InterPro" id="IPR003598">
    <property type="entry name" value="Ig_sub2"/>
</dbReference>
<dbReference type="SMART" id="SM00369">
    <property type="entry name" value="LRR_TYP"/>
    <property type="match status" value="5"/>
</dbReference>
<dbReference type="InterPro" id="IPR032675">
    <property type="entry name" value="LRR_dom_sf"/>
</dbReference>
<dbReference type="Gene3D" id="2.60.40.10">
    <property type="entry name" value="Immunoglobulins"/>
    <property type="match status" value="1"/>
</dbReference>
<feature type="transmembrane region" description="Helical" evidence="6">
    <location>
        <begin position="406"/>
        <end position="430"/>
    </location>
</feature>
<dbReference type="SMART" id="SM00409">
    <property type="entry name" value="IG"/>
    <property type="match status" value="1"/>
</dbReference>
<keyword evidence="6" id="KW-0472">Membrane</keyword>
<dbReference type="Pfam" id="PF13855">
    <property type="entry name" value="LRR_8"/>
    <property type="match status" value="2"/>
</dbReference>
<feature type="signal peptide" evidence="7">
    <location>
        <begin position="1"/>
        <end position="36"/>
    </location>
</feature>
<dbReference type="AlphaFoldDB" id="A0A8S4AAN8"/>
<dbReference type="InterPro" id="IPR001611">
    <property type="entry name" value="Leu-rich_rpt"/>
</dbReference>
<dbReference type="InterPro" id="IPR007110">
    <property type="entry name" value="Ig-like_dom"/>
</dbReference>
<evidence type="ECO:0000256" key="6">
    <source>
        <dbReference type="SAM" id="Phobius"/>
    </source>
</evidence>
<dbReference type="PANTHER" id="PTHR24366">
    <property type="entry name" value="IG(IMMUNOGLOBULIN) AND LRR(LEUCINE RICH REPEAT) DOMAINS"/>
    <property type="match status" value="1"/>
</dbReference>
<feature type="chain" id="PRO_5035838330" description="Ig-like domain-containing protein" evidence="7">
    <location>
        <begin position="37"/>
        <end position="770"/>
    </location>
</feature>
<keyword evidence="6" id="KW-1133">Transmembrane helix</keyword>
<evidence type="ECO:0000256" key="2">
    <source>
        <dbReference type="ARBA" id="ARBA00022729"/>
    </source>
</evidence>
<dbReference type="InterPro" id="IPR003599">
    <property type="entry name" value="Ig_sub"/>
</dbReference>
<sequence>MVFSLYKRESSYQRLGQFREMLLMLILLQLISPGSGQVAVESCSYNTAHTLANCSSRQLHYVPSTLHKNILTLDISGNNFTVLSNQSFISYNYINNLYLKNNSIHIIESRAFFRLNYITLLDLSNNKLSHIPFASLEVIARSLLYLFLSGNKIQVVPGNMFVNFSNLRLLDLSGNSIHKVDYGAFKGLHSMLEFKIRHNILSFLPPDAFDDFPENINKVQLYDNRWFCDCKLRWLRQWLNNTRESVWDASGYKIRCDGPTIVRERPLDSLSMDELACSVQMKISSSTQEVPKGANITLYCKYSSVPDAEAKWLKNSEIIDVQKNAHKYGVETQILEGHRGERIQQSELRIRDFRYEDIAKYACYVQNIQGFATTEYKRTLEGVPFVDVTPSPNVETATSVLDPRSIVIAVAVVCGIILVIVVSVLVFCFVNRLQRKRQAKKNAIVENVKQHFINNSEATMSNGDINGLNDTKQSNKSGDDKLDLGNDDNRSNSNNTNDSNVTAVKRPLDLGDTEPLYIFEQPESPFTNGNTYVSFGSELTDPGDFTLPPPQYTHTPNTRYESSHAGSATPLLDRYTPSMFDSDEPVEDYAHYPVYDSLTNTLQHPQMDGMYRNGSTSGYSSYRSNDAAKRLSGFHYPPSVNGSMPQTPGSTRSTLALAPRYAESEIDEFYPPDVYHTTPNPVDYRDYQDVGYPVATPPPHRMTPATKKSMSVGNLGYAPLSVGPRKPPRLFQSREYMELTPHEGGSSDYITSPEAQRYSQNYGITPGTPV</sequence>
<feature type="compositionally biased region" description="Polar residues" evidence="5">
    <location>
        <begin position="748"/>
        <end position="763"/>
    </location>
</feature>
<keyword evidence="1" id="KW-0433">Leucine-rich repeat</keyword>